<reference evidence="3" key="1">
    <citation type="journal article" date="2014" name="Int. J. Syst. Evol. Microbiol.">
        <title>Complete genome sequence of Corynebacterium casei LMG S-19264T (=DSM 44701T), isolated from a smear-ripened cheese.</title>
        <authorList>
            <consortium name="US DOE Joint Genome Institute (JGI-PGF)"/>
            <person name="Walter F."/>
            <person name="Albersmeier A."/>
            <person name="Kalinowski J."/>
            <person name="Ruckert C."/>
        </authorList>
    </citation>
    <scope>NUCLEOTIDE SEQUENCE</scope>
    <source>
        <strain evidence="3">JCM 13919</strain>
    </source>
</reference>
<proteinExistence type="predicted"/>
<organism evidence="3 4">
    <name type="scientific">Legionella impletisoli</name>
    <dbReference type="NCBI Taxonomy" id="343510"/>
    <lineage>
        <taxon>Bacteria</taxon>
        <taxon>Pseudomonadati</taxon>
        <taxon>Pseudomonadota</taxon>
        <taxon>Gammaproteobacteria</taxon>
        <taxon>Legionellales</taxon>
        <taxon>Legionellaceae</taxon>
        <taxon>Legionella</taxon>
    </lineage>
</organism>
<feature type="transmembrane region" description="Helical" evidence="2">
    <location>
        <begin position="230"/>
        <end position="256"/>
    </location>
</feature>
<keyword evidence="2" id="KW-1133">Transmembrane helix</keyword>
<keyword evidence="4" id="KW-1185">Reference proteome</keyword>
<dbReference type="EMBL" id="BMOB01000001">
    <property type="protein sequence ID" value="GGI77725.1"/>
    <property type="molecule type" value="Genomic_DNA"/>
</dbReference>
<keyword evidence="2" id="KW-0472">Membrane</keyword>
<protein>
    <submittedName>
        <fullName evidence="3">Uncharacterized protein</fullName>
    </submittedName>
</protein>
<dbReference type="Proteomes" id="UP000630149">
    <property type="component" value="Unassembled WGS sequence"/>
</dbReference>
<feature type="transmembrane region" description="Helical" evidence="2">
    <location>
        <begin position="203"/>
        <end position="224"/>
    </location>
</feature>
<name>A0A917JMQ0_9GAMM</name>
<accession>A0A917JMQ0</accession>
<feature type="transmembrane region" description="Helical" evidence="2">
    <location>
        <begin position="37"/>
        <end position="61"/>
    </location>
</feature>
<gene>
    <name evidence="3" type="ORF">GCM10007966_02970</name>
</gene>
<evidence type="ECO:0000313" key="4">
    <source>
        <dbReference type="Proteomes" id="UP000630149"/>
    </source>
</evidence>
<keyword evidence="2" id="KW-0812">Transmembrane</keyword>
<dbReference type="AlphaFoldDB" id="A0A917JMQ0"/>
<comment type="caution">
    <text evidence="3">The sequence shown here is derived from an EMBL/GenBank/DDBJ whole genome shotgun (WGS) entry which is preliminary data.</text>
</comment>
<dbReference type="OrthoDB" id="5653342at2"/>
<feature type="transmembrane region" description="Helical" evidence="2">
    <location>
        <begin position="12"/>
        <end position="31"/>
    </location>
</feature>
<evidence type="ECO:0000313" key="3">
    <source>
        <dbReference type="EMBL" id="GGI77725.1"/>
    </source>
</evidence>
<dbReference type="RefSeq" id="WP_131775532.1">
    <property type="nucleotide sequence ID" value="NZ_BMOB01000001.1"/>
</dbReference>
<sequence length="337" mass="36477">MQLMRSTLDGVGTGAGVAWPLFGIITSSLGIAAGSTIALATGSVASLLFCGICCGTFLISYQNALKQNSMASEKVTKYVNKLNAQIHQLLEDGYQRYLAHSQLHSKAVDPEEALQFMLGWIKFKIKKSKSPTPLHSPYLLNLLEDLIEQEKSNKLLSAFIMHKITNEEDQALERLCIKNLVNKLVLDIPLSPLPFSSSFKTGFVAFAGAFGSIAGCSAGFMGLLSGLGVISGFAALPVLGVSILGVALALAILVAAQAIRNTAELHKLNSLKSSIKLICNDLNEFHKDFDIQSRAELIAAKASDPHHQPVFHHRFSSSNDMSDDECDEERTHRSAFT</sequence>
<evidence type="ECO:0000256" key="2">
    <source>
        <dbReference type="SAM" id="Phobius"/>
    </source>
</evidence>
<feature type="region of interest" description="Disordered" evidence="1">
    <location>
        <begin position="316"/>
        <end position="337"/>
    </location>
</feature>
<evidence type="ECO:0000256" key="1">
    <source>
        <dbReference type="SAM" id="MobiDB-lite"/>
    </source>
</evidence>
<reference evidence="3" key="2">
    <citation type="submission" date="2020-09" db="EMBL/GenBank/DDBJ databases">
        <authorList>
            <person name="Sun Q."/>
            <person name="Ohkuma M."/>
        </authorList>
    </citation>
    <scope>NUCLEOTIDE SEQUENCE</scope>
    <source>
        <strain evidence="3">JCM 13919</strain>
    </source>
</reference>